<dbReference type="AlphaFoldDB" id="A1WTY3"/>
<proteinExistence type="predicted"/>
<dbReference type="EMBL" id="CP000544">
    <property type="protein sequence ID" value="ABM61145.1"/>
    <property type="molecule type" value="Genomic_DNA"/>
</dbReference>
<organism evidence="2 3">
    <name type="scientific">Halorhodospira halophila (strain DSM 244 / SL1)</name>
    <name type="common">Ectothiorhodospira halophila (strain DSM 244 / SL1)</name>
    <dbReference type="NCBI Taxonomy" id="349124"/>
    <lineage>
        <taxon>Bacteria</taxon>
        <taxon>Pseudomonadati</taxon>
        <taxon>Pseudomonadota</taxon>
        <taxon>Gammaproteobacteria</taxon>
        <taxon>Chromatiales</taxon>
        <taxon>Ectothiorhodospiraceae</taxon>
        <taxon>Halorhodospira</taxon>
    </lineage>
</organism>
<protein>
    <recommendedName>
        <fullName evidence="1">Rhodanese domain-containing protein</fullName>
    </recommendedName>
</protein>
<accession>A1WTY3</accession>
<dbReference type="CDD" id="cd00158">
    <property type="entry name" value="RHOD"/>
    <property type="match status" value="1"/>
</dbReference>
<dbReference type="PROSITE" id="PS50206">
    <property type="entry name" value="RHODANESE_3"/>
    <property type="match status" value="1"/>
</dbReference>
<gene>
    <name evidence="2" type="ordered locus">Hhal_0351</name>
</gene>
<dbReference type="InterPro" id="IPR001763">
    <property type="entry name" value="Rhodanese-like_dom"/>
</dbReference>
<sequence>MLIDQLRAYWHHAAHRLPTPEGLRRHAVALPLLALIAVPVGPASAGYHSVAPSLEALLAFDGVLIDIRRPYEWQQTGVVEGSVQLTFSNPDSFLEALEPHLEAGTPIALICRTGSRTQQAGRMLARHLDVPVINIEGGIVRLMHLGYDPVPPNGR</sequence>
<dbReference type="Pfam" id="PF00581">
    <property type="entry name" value="Rhodanese"/>
    <property type="match status" value="1"/>
</dbReference>
<reference evidence="3" key="1">
    <citation type="submission" date="2006-12" db="EMBL/GenBank/DDBJ databases">
        <title>Complete sequence of Halorhodospira halophila SL1.</title>
        <authorList>
            <consortium name="US DOE Joint Genome Institute"/>
            <person name="Copeland A."/>
            <person name="Lucas S."/>
            <person name="Lapidus A."/>
            <person name="Barry K."/>
            <person name="Detter J.C."/>
            <person name="Glavina del Rio T."/>
            <person name="Hammon N."/>
            <person name="Israni S."/>
            <person name="Dalin E."/>
            <person name="Tice H."/>
            <person name="Pitluck S."/>
            <person name="Saunders E."/>
            <person name="Brettin T."/>
            <person name="Bruce D."/>
            <person name="Han C."/>
            <person name="Tapia R."/>
            <person name="Schmutz J."/>
            <person name="Larimer F."/>
            <person name="Land M."/>
            <person name="Hauser L."/>
            <person name="Kyrpides N."/>
            <person name="Mikhailova N."/>
            <person name="Hoff W."/>
            <person name="Richardson P."/>
        </authorList>
    </citation>
    <scope>NUCLEOTIDE SEQUENCE [LARGE SCALE GENOMIC DNA]</scope>
    <source>
        <strain evidence="3">DSM 244 / SL1</strain>
    </source>
</reference>
<feature type="domain" description="Rhodanese" evidence="1">
    <location>
        <begin position="58"/>
        <end position="151"/>
    </location>
</feature>
<dbReference type="RefSeq" id="WP_011813168.1">
    <property type="nucleotide sequence ID" value="NC_008789.1"/>
</dbReference>
<dbReference type="InterPro" id="IPR036873">
    <property type="entry name" value="Rhodanese-like_dom_sf"/>
</dbReference>
<dbReference type="eggNOG" id="COG0607">
    <property type="taxonomic scope" value="Bacteria"/>
</dbReference>
<dbReference type="OrthoDB" id="9814548at2"/>
<evidence type="ECO:0000259" key="1">
    <source>
        <dbReference type="PROSITE" id="PS50206"/>
    </source>
</evidence>
<reference evidence="2 3" key="2">
    <citation type="journal article" date="2013" name="Stand. Genomic Sci.">
        <title>Complete genome sequence of Halorhodospira halophila SL1.</title>
        <authorList>
            <person name="Challacombe J.F."/>
            <person name="Majid S."/>
            <person name="Deole R."/>
            <person name="Brettin T.S."/>
            <person name="Bruce D."/>
            <person name="Delano S.F."/>
            <person name="Detter J.C."/>
            <person name="Gleasner C.D."/>
            <person name="Han C.S."/>
            <person name="Misra M."/>
            <person name="Reitenga K.G."/>
            <person name="Mikhailova N."/>
            <person name="Woyke T."/>
            <person name="Pitluck S."/>
            <person name="Nolan M."/>
            <person name="Land M.L."/>
            <person name="Saunders E."/>
            <person name="Tapia R."/>
            <person name="Lapidus A."/>
            <person name="Ivanova N."/>
            <person name="Hoff W.D."/>
        </authorList>
    </citation>
    <scope>NUCLEOTIDE SEQUENCE [LARGE SCALE GENOMIC DNA]</scope>
    <source>
        <strain evidence="3">DSM 244 / SL1</strain>
    </source>
</reference>
<evidence type="ECO:0000313" key="2">
    <source>
        <dbReference type="EMBL" id="ABM61145.1"/>
    </source>
</evidence>
<dbReference type="Gene3D" id="3.40.250.10">
    <property type="entry name" value="Rhodanese-like domain"/>
    <property type="match status" value="1"/>
</dbReference>
<dbReference type="HOGENOM" id="CLU_089574_10_2_6"/>
<dbReference type="KEGG" id="hha:Hhal_0351"/>
<dbReference type="SUPFAM" id="SSF52821">
    <property type="entry name" value="Rhodanese/Cell cycle control phosphatase"/>
    <property type="match status" value="1"/>
</dbReference>
<dbReference type="Proteomes" id="UP000000647">
    <property type="component" value="Chromosome"/>
</dbReference>
<evidence type="ECO:0000313" key="3">
    <source>
        <dbReference type="Proteomes" id="UP000000647"/>
    </source>
</evidence>
<keyword evidence="3" id="KW-1185">Reference proteome</keyword>
<dbReference type="STRING" id="349124.Hhal_0351"/>
<name>A1WTY3_HALHL</name>